<dbReference type="SUPFAM" id="SSF57850">
    <property type="entry name" value="RING/U-box"/>
    <property type="match status" value="1"/>
</dbReference>
<comment type="similarity">
    <text evidence="13">Belongs to the peptidase C19 family. UBP8 subfamily.</text>
</comment>
<dbReference type="PROSITE" id="PS50271">
    <property type="entry name" value="ZF_UBP"/>
    <property type="match status" value="1"/>
</dbReference>
<evidence type="ECO:0000256" key="1">
    <source>
        <dbReference type="ARBA" id="ARBA00000707"/>
    </source>
</evidence>
<dbReference type="Proteomes" id="UP000046393">
    <property type="component" value="Unplaced"/>
</dbReference>
<dbReference type="Gene3D" id="3.30.40.10">
    <property type="entry name" value="Zinc/RING finger domain, C3HC4 (zinc finger)"/>
    <property type="match status" value="1"/>
</dbReference>
<evidence type="ECO:0000256" key="14">
    <source>
        <dbReference type="PROSITE-ProRule" id="PRU00502"/>
    </source>
</evidence>
<dbReference type="Pfam" id="PF02148">
    <property type="entry name" value="zf-UBP"/>
    <property type="match status" value="1"/>
</dbReference>
<dbReference type="InterPro" id="IPR018200">
    <property type="entry name" value="USP_CS"/>
</dbReference>
<keyword evidence="7 15" id="KW-0378">Hydrolase</keyword>
<comment type="catalytic activity">
    <reaction evidence="1 15">
        <text>Thiol-dependent hydrolysis of ester, thioester, amide, peptide and isopeptide bonds formed by the C-terminal Gly of ubiquitin (a 76-residue protein attached to proteins as an intracellular targeting signal).</text>
        <dbReference type="EC" id="3.4.19.12"/>
    </reaction>
</comment>
<organism evidence="18 19">
    <name type="scientific">Syphacia muris</name>
    <dbReference type="NCBI Taxonomy" id="451379"/>
    <lineage>
        <taxon>Eukaryota</taxon>
        <taxon>Metazoa</taxon>
        <taxon>Ecdysozoa</taxon>
        <taxon>Nematoda</taxon>
        <taxon>Chromadorea</taxon>
        <taxon>Rhabditida</taxon>
        <taxon>Spirurina</taxon>
        <taxon>Oxyuridomorpha</taxon>
        <taxon>Oxyuroidea</taxon>
        <taxon>Oxyuridae</taxon>
        <taxon>Syphacia</taxon>
    </lineage>
</organism>
<dbReference type="GO" id="GO:0008270">
    <property type="term" value="F:zinc ion binding"/>
    <property type="evidence" value="ECO:0007669"/>
    <property type="project" value="UniProtKB-KW"/>
</dbReference>
<feature type="domain" description="USP" evidence="16">
    <location>
        <begin position="145"/>
        <end position="477"/>
    </location>
</feature>
<dbReference type="InterPro" id="IPR038765">
    <property type="entry name" value="Papain-like_cys_pep_sf"/>
</dbReference>
<keyword evidence="8 15" id="KW-0788">Thiol protease</keyword>
<keyword evidence="4" id="KW-0479">Metal-binding</keyword>
<evidence type="ECO:0000313" key="18">
    <source>
        <dbReference type="Proteomes" id="UP000046393"/>
    </source>
</evidence>
<dbReference type="InterPro" id="IPR028889">
    <property type="entry name" value="USP"/>
</dbReference>
<dbReference type="STRING" id="451379.A0A0N5AAC7"/>
<evidence type="ECO:0000256" key="2">
    <source>
        <dbReference type="ARBA" id="ARBA00004123"/>
    </source>
</evidence>
<name>A0A0N5AAC7_9BILA</name>
<dbReference type="GO" id="GO:0016579">
    <property type="term" value="P:protein deubiquitination"/>
    <property type="evidence" value="ECO:0007669"/>
    <property type="project" value="InterPro"/>
</dbReference>
<keyword evidence="11" id="KW-0804">Transcription</keyword>
<evidence type="ECO:0000256" key="11">
    <source>
        <dbReference type="ARBA" id="ARBA00023163"/>
    </source>
</evidence>
<keyword evidence="5 14" id="KW-0863">Zinc-finger</keyword>
<keyword evidence="12" id="KW-0539">Nucleus</keyword>
<evidence type="ECO:0000259" key="17">
    <source>
        <dbReference type="PROSITE" id="PS50271"/>
    </source>
</evidence>
<keyword evidence="18" id="KW-1185">Reference proteome</keyword>
<evidence type="ECO:0000256" key="15">
    <source>
        <dbReference type="RuleBase" id="RU366025"/>
    </source>
</evidence>
<keyword evidence="9" id="KW-0862">Zinc</keyword>
<evidence type="ECO:0000256" key="4">
    <source>
        <dbReference type="ARBA" id="ARBA00022723"/>
    </source>
</evidence>
<dbReference type="Gene3D" id="3.90.70.10">
    <property type="entry name" value="Cysteine proteinases"/>
    <property type="match status" value="1"/>
</dbReference>
<dbReference type="GO" id="GO:0006508">
    <property type="term" value="P:proteolysis"/>
    <property type="evidence" value="ECO:0007669"/>
    <property type="project" value="UniProtKB-KW"/>
</dbReference>
<evidence type="ECO:0000256" key="12">
    <source>
        <dbReference type="ARBA" id="ARBA00023242"/>
    </source>
</evidence>
<dbReference type="InterPro" id="IPR050185">
    <property type="entry name" value="Ub_carboxyl-term_hydrolase"/>
</dbReference>
<dbReference type="GO" id="GO:0005634">
    <property type="term" value="C:nucleus"/>
    <property type="evidence" value="ECO:0007669"/>
    <property type="project" value="UniProtKB-SubCell"/>
</dbReference>
<keyword evidence="6 15" id="KW-0833">Ubl conjugation pathway</keyword>
<evidence type="ECO:0000256" key="7">
    <source>
        <dbReference type="ARBA" id="ARBA00022801"/>
    </source>
</evidence>
<dbReference type="PANTHER" id="PTHR21646">
    <property type="entry name" value="UBIQUITIN CARBOXYL-TERMINAL HYDROLASE"/>
    <property type="match status" value="1"/>
</dbReference>
<evidence type="ECO:0000259" key="16">
    <source>
        <dbReference type="PROSITE" id="PS50235"/>
    </source>
</evidence>
<evidence type="ECO:0000256" key="3">
    <source>
        <dbReference type="ARBA" id="ARBA00022670"/>
    </source>
</evidence>
<evidence type="ECO:0000256" key="10">
    <source>
        <dbReference type="ARBA" id="ARBA00023015"/>
    </source>
</evidence>
<dbReference type="PROSITE" id="PS00972">
    <property type="entry name" value="USP_1"/>
    <property type="match status" value="1"/>
</dbReference>
<accession>A0A0N5AAC7</accession>
<dbReference type="SUPFAM" id="SSF54001">
    <property type="entry name" value="Cysteine proteinases"/>
    <property type="match status" value="1"/>
</dbReference>
<dbReference type="GO" id="GO:0004843">
    <property type="term" value="F:cysteine-type deubiquitinase activity"/>
    <property type="evidence" value="ECO:0007669"/>
    <property type="project" value="UniProtKB-UniRule"/>
</dbReference>
<dbReference type="Pfam" id="PF00443">
    <property type="entry name" value="UCH"/>
    <property type="match status" value="1"/>
</dbReference>
<dbReference type="PANTHER" id="PTHR21646:SF33">
    <property type="entry name" value="UBIQUITIN CARBOXYL-TERMINAL HYDROLASE 22"/>
    <property type="match status" value="1"/>
</dbReference>
<dbReference type="AlphaFoldDB" id="A0A0N5AAC7"/>
<reference evidence="19" key="1">
    <citation type="submission" date="2017-02" db="UniProtKB">
        <authorList>
            <consortium name="WormBaseParasite"/>
        </authorList>
    </citation>
    <scope>IDENTIFICATION</scope>
</reference>
<evidence type="ECO:0000313" key="19">
    <source>
        <dbReference type="WBParaSite" id="SMUV_0000109501-mRNA-1"/>
    </source>
</evidence>
<keyword evidence="3 15" id="KW-0645">Protease</keyword>
<dbReference type="InterPro" id="IPR001394">
    <property type="entry name" value="Peptidase_C19_UCH"/>
</dbReference>
<evidence type="ECO:0000256" key="8">
    <source>
        <dbReference type="ARBA" id="ARBA00022807"/>
    </source>
</evidence>
<keyword evidence="10" id="KW-0805">Transcription regulation</keyword>
<evidence type="ECO:0000256" key="13">
    <source>
        <dbReference type="ARBA" id="ARBA00038490"/>
    </source>
</evidence>
<sequence length="482" mass="55298">MSVNEASCSHIAKHRRLLTRTLNTAVYSVMFPTSDPERMLQAKYVRCKTCKTRLIAMICICCDCSTFACLTHIKNHLKEKAHSFAFLVENGFVYCRRCGDFVYDRRMERARQEAENLSRKALGLSARITWLPDNAALEAFNSGLRGLVNLGNTCFMNSIIQAMIHTPHLKDYFLTDQHHCSSYSLPNSQCLMCELATTFQEFYKGDITPYKPHRFLNLVWTHVKYLAGYEQQDAHEFFIAALDVLHRHSGSSVTPPSACNCIIDWIFTGKLQSDLTCSSCGRVSTTVDPFWDISLDVGFESLRNSSSGSSEVSLEECLRRYVRPEQLGSTAKIKCSQCETYEESTKQLTLQTLPLVACFHLKRFEHNSKQRKKMATKVVYPQYIDLTPYTASYRERCANSGSSSSVVTDLLIRNRNKQVYELFAVVNHDGTMESGHYTCYIRHQHNQWFQCDDQIISRAPVEKVLNSQGYLLFYHKSHLDYY</sequence>
<protein>
    <recommendedName>
        <fullName evidence="15">Ubiquitin carboxyl-terminal hydrolase</fullName>
        <ecNumber evidence="15">3.4.19.12</ecNumber>
    </recommendedName>
</protein>
<evidence type="ECO:0000256" key="9">
    <source>
        <dbReference type="ARBA" id="ARBA00022833"/>
    </source>
</evidence>
<evidence type="ECO:0000256" key="6">
    <source>
        <dbReference type="ARBA" id="ARBA00022786"/>
    </source>
</evidence>
<dbReference type="InterPro" id="IPR001607">
    <property type="entry name" value="Znf_UBP"/>
</dbReference>
<evidence type="ECO:0000256" key="5">
    <source>
        <dbReference type="ARBA" id="ARBA00022771"/>
    </source>
</evidence>
<dbReference type="InterPro" id="IPR013083">
    <property type="entry name" value="Znf_RING/FYVE/PHD"/>
</dbReference>
<dbReference type="PROSITE" id="PS00973">
    <property type="entry name" value="USP_2"/>
    <property type="match status" value="1"/>
</dbReference>
<proteinExistence type="inferred from homology"/>
<feature type="domain" description="UBP-type" evidence="17">
    <location>
        <begin position="23"/>
        <end position="121"/>
    </location>
</feature>
<dbReference type="EC" id="3.4.19.12" evidence="15"/>
<dbReference type="PROSITE" id="PS50235">
    <property type="entry name" value="USP_3"/>
    <property type="match status" value="1"/>
</dbReference>
<comment type="subcellular location">
    <subcellularLocation>
        <location evidence="2">Nucleus</location>
    </subcellularLocation>
</comment>
<dbReference type="WBParaSite" id="SMUV_0000109501-mRNA-1">
    <property type="protein sequence ID" value="SMUV_0000109501-mRNA-1"/>
    <property type="gene ID" value="SMUV_0000109501"/>
</dbReference>